<sequence>MIKNIIRKSFISYGFTIEYCISDKITYCLTPDVLKTH</sequence>
<evidence type="ECO:0000313" key="2">
    <source>
        <dbReference type="Proteomes" id="UP000033546"/>
    </source>
</evidence>
<comment type="caution">
    <text evidence="1">The sequence shown here is derived from an EMBL/GenBank/DDBJ whole genome shotgun (WGS) entry which is preliminary data.</text>
</comment>
<protein>
    <submittedName>
        <fullName evidence="1">Uncharacterized protein</fullName>
    </submittedName>
</protein>
<reference evidence="1 2" key="1">
    <citation type="submission" date="2015-02" db="EMBL/GenBank/DDBJ databases">
        <title>Genome Sequencing of Rickettsiales.</title>
        <authorList>
            <person name="Daugherty S.C."/>
            <person name="Su Q."/>
            <person name="Abolude K."/>
            <person name="Beier-Sexton M."/>
            <person name="Carlyon J.A."/>
            <person name="Carter R."/>
            <person name="Day N.P."/>
            <person name="Dumler S.J."/>
            <person name="Dyachenko V."/>
            <person name="Godinez A."/>
            <person name="Kurtti T.J."/>
            <person name="Lichay M."/>
            <person name="Mullins K.E."/>
            <person name="Ott S."/>
            <person name="Pappas-Brown V."/>
            <person name="Paris D.H."/>
            <person name="Patel P."/>
            <person name="Richards A.L."/>
            <person name="Sadzewicz L."/>
            <person name="Sears K."/>
            <person name="Seidman D."/>
            <person name="Sengamalay N."/>
            <person name="Stenos J."/>
            <person name="Tallon L.J."/>
            <person name="Vincent G."/>
            <person name="Fraser C.M."/>
            <person name="Munderloh U."/>
            <person name="Dunning-Hotopp J.C."/>
        </authorList>
    </citation>
    <scope>NUCLEOTIDE SEQUENCE [LARGE SCALE GENOMIC DNA]</scope>
    <source>
        <strain evidence="1 2">EmCRT</strain>
    </source>
</reference>
<gene>
    <name evidence="1" type="ORF">EMUCRT_0530</name>
</gene>
<accession>A0A0F3NC39</accession>
<proteinExistence type="predicted"/>
<name>A0A0F3NC39_9RICK</name>
<dbReference type="PATRIC" id="fig|1359167.3.peg.515"/>
<evidence type="ECO:0000313" key="1">
    <source>
        <dbReference type="EMBL" id="KJV65585.1"/>
    </source>
</evidence>
<dbReference type="EMBL" id="LANU01000002">
    <property type="protein sequence ID" value="KJV65585.1"/>
    <property type="molecule type" value="Genomic_DNA"/>
</dbReference>
<dbReference type="AlphaFoldDB" id="A0A0F3NC39"/>
<organism evidence="1 2">
    <name type="scientific">Ehrlichia cf. muris str. EmCRT</name>
    <dbReference type="NCBI Taxonomy" id="1359167"/>
    <lineage>
        <taxon>Bacteria</taxon>
        <taxon>Pseudomonadati</taxon>
        <taxon>Pseudomonadota</taxon>
        <taxon>Alphaproteobacteria</taxon>
        <taxon>Rickettsiales</taxon>
        <taxon>Anaplasmataceae</taxon>
        <taxon>Ehrlichia</taxon>
    </lineage>
</organism>
<dbReference type="Proteomes" id="UP000033546">
    <property type="component" value="Unassembled WGS sequence"/>
</dbReference>